<accession>A0A316TTZ1</accession>
<dbReference type="Proteomes" id="UP000245533">
    <property type="component" value="Unassembled WGS sequence"/>
</dbReference>
<comment type="caution">
    <text evidence="1">The sequence shown here is derived from an EMBL/GenBank/DDBJ whole genome shotgun (WGS) entry which is preliminary data.</text>
</comment>
<proteinExistence type="predicted"/>
<sequence>MLALSGVEGSDERLLIYKKSMVNGQWSIDDIFDLFQIKHQPSSIVDHTSFPACRLFGEQKIP</sequence>
<organism evidence="1 2">
    <name type="scientific">Rhodohalobacter mucosus</name>
    <dbReference type="NCBI Taxonomy" id="2079485"/>
    <lineage>
        <taxon>Bacteria</taxon>
        <taxon>Pseudomonadati</taxon>
        <taxon>Balneolota</taxon>
        <taxon>Balneolia</taxon>
        <taxon>Balneolales</taxon>
        <taxon>Balneolaceae</taxon>
        <taxon>Rhodohalobacter</taxon>
    </lineage>
</organism>
<evidence type="ECO:0000313" key="2">
    <source>
        <dbReference type="Proteomes" id="UP000245533"/>
    </source>
</evidence>
<gene>
    <name evidence="1" type="ORF">DDZ15_08035</name>
</gene>
<keyword evidence="2" id="KW-1185">Reference proteome</keyword>
<evidence type="ECO:0000313" key="1">
    <source>
        <dbReference type="EMBL" id="PWN06465.1"/>
    </source>
</evidence>
<dbReference type="AlphaFoldDB" id="A0A316TTZ1"/>
<protein>
    <submittedName>
        <fullName evidence="1">Uncharacterized protein</fullName>
    </submittedName>
</protein>
<name>A0A316TTZ1_9BACT</name>
<reference evidence="1 2" key="1">
    <citation type="submission" date="2018-05" db="EMBL/GenBank/DDBJ databases">
        <title>Rhodohalobacter halophilus gen. nov., sp. nov., a moderately halophilic member of the family Balneolaceae.</title>
        <authorList>
            <person name="Liu Z.-W."/>
        </authorList>
    </citation>
    <scope>NUCLEOTIDE SEQUENCE [LARGE SCALE GENOMIC DNA]</scope>
    <source>
        <strain evidence="1 2">8A47</strain>
    </source>
</reference>
<dbReference type="EMBL" id="QGGB01000006">
    <property type="protein sequence ID" value="PWN06465.1"/>
    <property type="molecule type" value="Genomic_DNA"/>
</dbReference>